<feature type="region of interest" description="Disordered" evidence="1">
    <location>
        <begin position="38"/>
        <end position="70"/>
    </location>
</feature>
<dbReference type="Proteomes" id="UP000234254">
    <property type="component" value="Unassembled WGS sequence"/>
</dbReference>
<evidence type="ECO:0000313" key="4">
    <source>
        <dbReference type="Proteomes" id="UP000234254"/>
    </source>
</evidence>
<feature type="compositionally biased region" description="Polar residues" evidence="1">
    <location>
        <begin position="51"/>
        <end position="63"/>
    </location>
</feature>
<comment type="caution">
    <text evidence="3">The sequence shown here is derived from an EMBL/GenBank/DDBJ whole genome shotgun (WGS) entry which is preliminary data.</text>
</comment>
<dbReference type="Pfam" id="PF00650">
    <property type="entry name" value="CRAL_TRIO"/>
    <property type="match status" value="1"/>
</dbReference>
<dbReference type="PROSITE" id="PS50191">
    <property type="entry name" value="CRAL_TRIO"/>
    <property type="match status" value="1"/>
</dbReference>
<dbReference type="EMBL" id="MSFM01000012">
    <property type="protein sequence ID" value="PKY01130.1"/>
    <property type="molecule type" value="Genomic_DNA"/>
</dbReference>
<dbReference type="InterPro" id="IPR036273">
    <property type="entry name" value="CRAL/TRIO_N_dom_sf"/>
</dbReference>
<dbReference type="SMART" id="SM01100">
    <property type="entry name" value="CRAL_TRIO_N"/>
    <property type="match status" value="1"/>
</dbReference>
<dbReference type="InterPro" id="IPR011074">
    <property type="entry name" value="CRAL/TRIO_N_dom"/>
</dbReference>
<reference evidence="3" key="1">
    <citation type="submission" date="2016-12" db="EMBL/GenBank/DDBJ databases">
        <title>The genomes of Aspergillus section Nigri reveals drivers in fungal speciation.</title>
        <authorList>
            <consortium name="DOE Joint Genome Institute"/>
            <person name="Vesth T.C."/>
            <person name="Nybo J."/>
            <person name="Theobald S."/>
            <person name="Brandl J."/>
            <person name="Frisvad J.C."/>
            <person name="Nielsen K.F."/>
            <person name="Lyhne E.K."/>
            <person name="Kogle M.E."/>
            <person name="Kuo A."/>
            <person name="Riley R."/>
            <person name="Clum A."/>
            <person name="Nolan M."/>
            <person name="Lipzen A."/>
            <person name="Salamov A."/>
            <person name="Henrissat B."/>
            <person name="Wiebenga A."/>
            <person name="De vries R.P."/>
            <person name="Grigoriev I.V."/>
            <person name="Mortensen U.H."/>
            <person name="Andersen M.R."/>
            <person name="Baker S.E."/>
        </authorList>
    </citation>
    <scope>NUCLEOTIDE SEQUENCE</scope>
    <source>
        <strain evidence="3">IBT 28561</strain>
    </source>
</reference>
<dbReference type="AlphaFoldDB" id="A0A2I1CU26"/>
<accession>A0A2I1CU26</accession>
<dbReference type="InterPro" id="IPR052432">
    <property type="entry name" value="PITP/CRAL-TRIO"/>
</dbReference>
<feature type="domain" description="CRAL-TRIO" evidence="2">
    <location>
        <begin position="213"/>
        <end position="358"/>
    </location>
</feature>
<dbReference type="SUPFAM" id="SSF46938">
    <property type="entry name" value="CRAL/TRIO N-terminal domain"/>
    <property type="match status" value="1"/>
</dbReference>
<dbReference type="OrthoDB" id="43460at2759"/>
<dbReference type="PANTHER" id="PTHR46590">
    <property type="entry name" value="PHOSPHATIDYLINOSITOL TRANSFER PROTEIN CSR1-RELATED"/>
    <property type="match status" value="1"/>
</dbReference>
<dbReference type="RefSeq" id="XP_024689724.1">
    <property type="nucleotide sequence ID" value="XM_024841521.1"/>
</dbReference>
<dbReference type="Gene3D" id="3.40.525.10">
    <property type="entry name" value="CRAL-TRIO lipid binding domain"/>
    <property type="match status" value="1"/>
</dbReference>
<dbReference type="InterPro" id="IPR036865">
    <property type="entry name" value="CRAL-TRIO_dom_sf"/>
</dbReference>
<dbReference type="CDD" id="cd00170">
    <property type="entry name" value="SEC14"/>
    <property type="match status" value="1"/>
</dbReference>
<dbReference type="GeneID" id="36549045"/>
<feature type="compositionally biased region" description="Basic and acidic residues" evidence="1">
    <location>
        <begin position="38"/>
        <end position="50"/>
    </location>
</feature>
<evidence type="ECO:0000313" key="3">
    <source>
        <dbReference type="EMBL" id="PKY01130.1"/>
    </source>
</evidence>
<sequence length="478" mass="55323">MAMSAESVTGYVGNLEPWQEERLRQFWGTLIQLWDHSSSRRTPEHTRRESLSSNDTNTTATTKSPRRAFFSLNRHSSTQTTDDDSPPSPVPPMFLPTLKTLGATPSDLKAAYTLLTKISGDRLQTAYLRALKQEHPDAQLLRFLRTEKWNVPRAWIKFVSALHWRINEYRIDEEVLCKGEKYHLDRSRQEEDSVEKRDGENFMMQLRSGKGFFHGADRHGRPICVIRARAHTPSEKALKSLRDYIVHCIETVRYLQVAPVETMTILFDLTSFSLTSWDFPAVKFIIECFQDNYPESLGAIIFYKAPWFFSGLWKLIQAILDPVVAAKVYFIDGPRDLERMVPPSQIIRELGGRENWEYRYQEPLPCEDDRLHDTATRDSIFAERRALGEELFAVTAEWIADPESYGWVEPRELAIMKMHDNYWTLDPYVRARTVLDRTGVIKDGGIVDFYPARTNVQVYDEKPAVVGDWISEGFGFCY</sequence>
<organism evidence="3 4">
    <name type="scientific">Aspergillus campestris (strain IBT 28561)</name>
    <dbReference type="NCBI Taxonomy" id="1392248"/>
    <lineage>
        <taxon>Eukaryota</taxon>
        <taxon>Fungi</taxon>
        <taxon>Dikarya</taxon>
        <taxon>Ascomycota</taxon>
        <taxon>Pezizomycotina</taxon>
        <taxon>Eurotiomycetes</taxon>
        <taxon>Eurotiomycetidae</taxon>
        <taxon>Eurotiales</taxon>
        <taxon>Aspergillaceae</taxon>
        <taxon>Aspergillus</taxon>
        <taxon>Aspergillus subgen. Circumdati</taxon>
    </lineage>
</organism>
<evidence type="ECO:0000259" key="2">
    <source>
        <dbReference type="PROSITE" id="PS50191"/>
    </source>
</evidence>
<dbReference type="Pfam" id="PF03765">
    <property type="entry name" value="CRAL_TRIO_N"/>
    <property type="match status" value="1"/>
</dbReference>
<keyword evidence="4" id="KW-1185">Reference proteome</keyword>
<dbReference type="SMART" id="SM00516">
    <property type="entry name" value="SEC14"/>
    <property type="match status" value="1"/>
</dbReference>
<dbReference type="SUPFAM" id="SSF52087">
    <property type="entry name" value="CRAL/TRIO domain"/>
    <property type="match status" value="1"/>
</dbReference>
<dbReference type="InterPro" id="IPR001251">
    <property type="entry name" value="CRAL-TRIO_dom"/>
</dbReference>
<dbReference type="VEuPathDB" id="FungiDB:P168DRAFT_329857"/>
<protein>
    <submittedName>
        <fullName evidence="3">CRAL/TRIO domain protein</fullName>
    </submittedName>
</protein>
<dbReference type="PANTHER" id="PTHR46590:SF1">
    <property type="entry name" value="PHOSPHATIDYLINOSITOL TRANSFER PROTEIN CSR1"/>
    <property type="match status" value="1"/>
</dbReference>
<gene>
    <name evidence="3" type="ORF">P168DRAFT_329857</name>
</gene>
<proteinExistence type="predicted"/>
<evidence type="ECO:0000256" key="1">
    <source>
        <dbReference type="SAM" id="MobiDB-lite"/>
    </source>
</evidence>
<name>A0A2I1CU26_ASPC2</name>